<evidence type="ECO:0000256" key="1">
    <source>
        <dbReference type="SAM" id="MobiDB-lite"/>
    </source>
</evidence>
<reference evidence="2" key="2">
    <citation type="submission" date="2020-06" db="EMBL/GenBank/DDBJ databases">
        <title>Helianthus annuus Genome sequencing and assembly Release 2.</title>
        <authorList>
            <person name="Gouzy J."/>
            <person name="Langlade N."/>
            <person name="Munos S."/>
        </authorList>
    </citation>
    <scope>NUCLEOTIDE SEQUENCE</scope>
    <source>
        <tissue evidence="2">Leaves</tissue>
    </source>
</reference>
<reference evidence="2" key="1">
    <citation type="journal article" date="2017" name="Nature">
        <title>The sunflower genome provides insights into oil metabolism, flowering and Asterid evolution.</title>
        <authorList>
            <person name="Badouin H."/>
            <person name="Gouzy J."/>
            <person name="Grassa C.J."/>
            <person name="Murat F."/>
            <person name="Staton S.E."/>
            <person name="Cottret L."/>
            <person name="Lelandais-Briere C."/>
            <person name="Owens G.L."/>
            <person name="Carrere S."/>
            <person name="Mayjonade B."/>
            <person name="Legrand L."/>
            <person name="Gill N."/>
            <person name="Kane N.C."/>
            <person name="Bowers J.E."/>
            <person name="Hubner S."/>
            <person name="Bellec A."/>
            <person name="Berard A."/>
            <person name="Berges H."/>
            <person name="Blanchet N."/>
            <person name="Boniface M.C."/>
            <person name="Brunel D."/>
            <person name="Catrice O."/>
            <person name="Chaidir N."/>
            <person name="Claudel C."/>
            <person name="Donnadieu C."/>
            <person name="Faraut T."/>
            <person name="Fievet G."/>
            <person name="Helmstetter N."/>
            <person name="King M."/>
            <person name="Knapp S.J."/>
            <person name="Lai Z."/>
            <person name="Le Paslier M.C."/>
            <person name="Lippi Y."/>
            <person name="Lorenzon L."/>
            <person name="Mandel J.R."/>
            <person name="Marage G."/>
            <person name="Marchand G."/>
            <person name="Marquand E."/>
            <person name="Bret-Mestries E."/>
            <person name="Morien E."/>
            <person name="Nambeesan S."/>
            <person name="Nguyen T."/>
            <person name="Pegot-Espagnet P."/>
            <person name="Pouilly N."/>
            <person name="Raftis F."/>
            <person name="Sallet E."/>
            <person name="Schiex T."/>
            <person name="Thomas J."/>
            <person name="Vandecasteele C."/>
            <person name="Vares D."/>
            <person name="Vear F."/>
            <person name="Vautrin S."/>
            <person name="Crespi M."/>
            <person name="Mangin B."/>
            <person name="Burke J.M."/>
            <person name="Salse J."/>
            <person name="Munos S."/>
            <person name="Vincourt P."/>
            <person name="Rieseberg L.H."/>
            <person name="Langlade N.B."/>
        </authorList>
    </citation>
    <scope>NUCLEOTIDE SEQUENCE</scope>
    <source>
        <tissue evidence="2">Leaves</tissue>
    </source>
</reference>
<name>A0A9K3N7U8_HELAN</name>
<gene>
    <name evidence="2" type="ORF">HanXRQr2_Chr09g0372931</name>
</gene>
<evidence type="ECO:0000313" key="3">
    <source>
        <dbReference type="Proteomes" id="UP000215914"/>
    </source>
</evidence>
<comment type="caution">
    <text evidence="2">The sequence shown here is derived from an EMBL/GenBank/DDBJ whole genome shotgun (WGS) entry which is preliminary data.</text>
</comment>
<feature type="compositionally biased region" description="Basic residues" evidence="1">
    <location>
        <begin position="1"/>
        <end position="18"/>
    </location>
</feature>
<dbReference type="AlphaFoldDB" id="A0A9K3N7U8"/>
<protein>
    <submittedName>
        <fullName evidence="2">Uncharacterized protein</fullName>
    </submittedName>
</protein>
<accession>A0A9K3N7U8</accession>
<feature type="region of interest" description="Disordered" evidence="1">
    <location>
        <begin position="1"/>
        <end position="28"/>
    </location>
</feature>
<organism evidence="2 3">
    <name type="scientific">Helianthus annuus</name>
    <name type="common">Common sunflower</name>
    <dbReference type="NCBI Taxonomy" id="4232"/>
    <lineage>
        <taxon>Eukaryota</taxon>
        <taxon>Viridiplantae</taxon>
        <taxon>Streptophyta</taxon>
        <taxon>Embryophyta</taxon>
        <taxon>Tracheophyta</taxon>
        <taxon>Spermatophyta</taxon>
        <taxon>Magnoliopsida</taxon>
        <taxon>eudicotyledons</taxon>
        <taxon>Gunneridae</taxon>
        <taxon>Pentapetalae</taxon>
        <taxon>asterids</taxon>
        <taxon>campanulids</taxon>
        <taxon>Asterales</taxon>
        <taxon>Asteraceae</taxon>
        <taxon>Asteroideae</taxon>
        <taxon>Heliantheae alliance</taxon>
        <taxon>Heliantheae</taxon>
        <taxon>Helianthus</taxon>
    </lineage>
</organism>
<dbReference type="EMBL" id="MNCJ02000324">
    <property type="protein sequence ID" value="KAF5789578.1"/>
    <property type="molecule type" value="Genomic_DNA"/>
</dbReference>
<sequence>MHNHLVKVTQARKAHGSKGHKEANANTDTNRFCSMKLMTFAKETKRVKMRPYDYIEIFHGKWLRKYNRLLGRISYKHAIRKSKRRCNR</sequence>
<dbReference type="Proteomes" id="UP000215914">
    <property type="component" value="Unassembled WGS sequence"/>
</dbReference>
<dbReference type="Gramene" id="mRNA:HanXRQr2_Chr09g0372931">
    <property type="protein sequence ID" value="mRNA:HanXRQr2_Chr09g0372931"/>
    <property type="gene ID" value="HanXRQr2_Chr09g0372931"/>
</dbReference>
<proteinExistence type="predicted"/>
<evidence type="ECO:0000313" key="2">
    <source>
        <dbReference type="EMBL" id="KAF5789578.1"/>
    </source>
</evidence>
<keyword evidence="3" id="KW-1185">Reference proteome</keyword>